<feature type="transmembrane region" description="Helical" evidence="1">
    <location>
        <begin position="155"/>
        <end position="173"/>
    </location>
</feature>
<accession>A0ABR8S0R0</accession>
<dbReference type="PANTHER" id="PTHR34853">
    <property type="match status" value="1"/>
</dbReference>
<keyword evidence="1" id="KW-1133">Transmembrane helix</keyword>
<reference evidence="2 3" key="1">
    <citation type="submission" date="2020-08" db="EMBL/GenBank/DDBJ databases">
        <title>A Genomic Blueprint of the Chicken Gut Microbiome.</title>
        <authorList>
            <person name="Gilroy R."/>
            <person name="Ravi A."/>
            <person name="Getino M."/>
            <person name="Pursley I."/>
            <person name="Horton D.L."/>
            <person name="Alikhan N.-F."/>
            <person name="Baker D."/>
            <person name="Gharbi K."/>
            <person name="Hall N."/>
            <person name="Watson M."/>
            <person name="Adriaenssens E.M."/>
            <person name="Foster-Nyarko E."/>
            <person name="Jarju S."/>
            <person name="Secka A."/>
            <person name="Antonio M."/>
            <person name="Oren A."/>
            <person name="Chaudhuri R."/>
            <person name="La Ragione R.M."/>
            <person name="Hildebrand F."/>
            <person name="Pallen M.J."/>
        </authorList>
    </citation>
    <scope>NUCLEOTIDE SEQUENCE [LARGE SCALE GENOMIC DNA]</scope>
    <source>
        <strain evidence="2 3">Sa4CUA7</strain>
    </source>
</reference>
<dbReference type="SUPFAM" id="SSF53474">
    <property type="entry name" value="alpha/beta-Hydrolases"/>
    <property type="match status" value="1"/>
</dbReference>
<dbReference type="Proteomes" id="UP000648352">
    <property type="component" value="Unassembled WGS sequence"/>
</dbReference>
<dbReference type="PANTHER" id="PTHR34853:SF1">
    <property type="entry name" value="LIPASE 5"/>
    <property type="match status" value="1"/>
</dbReference>
<dbReference type="InterPro" id="IPR005152">
    <property type="entry name" value="Lipase_secreted"/>
</dbReference>
<protein>
    <submittedName>
        <fullName evidence="2">DUF308 domain-containing protein</fullName>
    </submittedName>
</protein>
<feature type="transmembrane region" description="Helical" evidence="1">
    <location>
        <begin position="185"/>
        <end position="204"/>
    </location>
</feature>
<dbReference type="Gene3D" id="3.40.50.1820">
    <property type="entry name" value="alpha/beta hydrolase"/>
    <property type="match status" value="1"/>
</dbReference>
<evidence type="ECO:0000313" key="2">
    <source>
        <dbReference type="EMBL" id="MBD7957060.1"/>
    </source>
</evidence>
<organism evidence="2 3">
    <name type="scientific">Microbacterium pullorum</name>
    <dbReference type="NCBI Taxonomy" id="2762236"/>
    <lineage>
        <taxon>Bacteria</taxon>
        <taxon>Bacillati</taxon>
        <taxon>Actinomycetota</taxon>
        <taxon>Actinomycetes</taxon>
        <taxon>Micrococcales</taxon>
        <taxon>Microbacteriaceae</taxon>
        <taxon>Microbacterium</taxon>
    </lineage>
</organism>
<feature type="transmembrane region" description="Helical" evidence="1">
    <location>
        <begin position="71"/>
        <end position="96"/>
    </location>
</feature>
<dbReference type="EMBL" id="JACSQP010000003">
    <property type="protein sequence ID" value="MBD7957060.1"/>
    <property type="molecule type" value="Genomic_DNA"/>
</dbReference>
<dbReference type="InterPro" id="IPR029058">
    <property type="entry name" value="AB_hydrolase_fold"/>
</dbReference>
<keyword evidence="3" id="KW-1185">Reference proteome</keyword>
<evidence type="ECO:0000313" key="3">
    <source>
        <dbReference type="Proteomes" id="UP000648352"/>
    </source>
</evidence>
<keyword evidence="1" id="KW-0812">Transmembrane</keyword>
<dbReference type="Pfam" id="PF03583">
    <property type="entry name" value="LIP"/>
    <property type="match status" value="1"/>
</dbReference>
<feature type="transmembrane region" description="Helical" evidence="1">
    <location>
        <begin position="210"/>
        <end position="228"/>
    </location>
</feature>
<evidence type="ECO:0000256" key="1">
    <source>
        <dbReference type="SAM" id="Phobius"/>
    </source>
</evidence>
<feature type="transmembrane region" description="Helical" evidence="1">
    <location>
        <begin position="130"/>
        <end position="149"/>
    </location>
</feature>
<feature type="transmembrane region" description="Helical" evidence="1">
    <location>
        <begin position="102"/>
        <end position="123"/>
    </location>
</feature>
<feature type="transmembrane region" description="Helical" evidence="1">
    <location>
        <begin position="260"/>
        <end position="279"/>
    </location>
</feature>
<dbReference type="Gene3D" id="1.10.260.130">
    <property type="match status" value="1"/>
</dbReference>
<dbReference type="Pfam" id="PF03729">
    <property type="entry name" value="DUF308"/>
    <property type="match status" value="2"/>
</dbReference>
<name>A0ABR8S0R0_9MICO</name>
<comment type="caution">
    <text evidence="2">The sequence shown here is derived from an EMBL/GenBank/DDBJ whole genome shotgun (WGS) entry which is preliminary data.</text>
</comment>
<dbReference type="InterPro" id="IPR005325">
    <property type="entry name" value="DUF308_memb"/>
</dbReference>
<proteinExistence type="predicted"/>
<sequence length="672" mass="70070">MYDAVGGVAGTSAQPGRRVVGDLAGGAPWRGFGHAPSLGARRVREGARGYDSGVNSRDRGWRARWASLPRLIVQAPAPALLVIGVVVVALGLLIVFRPLTSLLLLAVYIGVSAVVAGIAELLSPRGSRRWNRAFGIAWIVGGLAVAIWFGPRLDLLPSALAVLLIIAGVASIGDAVLRGTISQRTLNLAWGGAQIVFGVLALTWPDVSVLVVAVLFGARTVVFGVSLITRGIRAIVAGTRTDAAPAPEPLSRARRGWAAAGRYAVALLLVVTAAGGSWLNGWLADGAPVVDAFYDPPAEVPDGHGRLIRSDAYQGAAPAGATVRRMLYTTRSSIGDPAVASALVIVPDEPSDEPRPVVIWNHGTTGVARGCAPSLAGGTATRWAIPDVDRAVANGWVVVAPDYTGQGAPGDFPYLIGRGEARSALDAVLAAGEFDDLTLSPRTLVWGHSQGGHAALWTTQIAPDYAPGVDVRGTALLAPAADPLALAEELAAPGGAGALLTVMVSWVLVPYADTYADVNIEDYVASGARQVVREMAQRCLSEPGVVVSALTALGLSEDEPIAVSDLTTGALGARLAENVPEGPWGTPIFVGWGSEDEVLPTVLQRRLVSQLCDSGERVFSWVVPGARHQQIVQPRSEVLPLMLQWSETVLEADIDTAEGAQRADRLFDTCPG</sequence>
<gene>
    <name evidence="2" type="ORF">H9651_05385</name>
</gene>
<keyword evidence="1" id="KW-0472">Membrane</keyword>